<sequence length="110" mass="12752">MPKLILRCNYLKNSPPAHLANYINYIGTREGVEKVGSTTSSLPATDRQKSLIEDILAKIPDANRMHEYHDYIQRPTRENASEFITQALENNLDIIAKKKIIWIIWQTDRE</sequence>
<accession>K1SG08</accession>
<gene>
    <name evidence="1" type="ORF">LEA_14796</name>
</gene>
<organism evidence="1">
    <name type="scientific">human gut metagenome</name>
    <dbReference type="NCBI Taxonomy" id="408170"/>
    <lineage>
        <taxon>unclassified sequences</taxon>
        <taxon>metagenomes</taxon>
        <taxon>organismal metagenomes</taxon>
    </lineage>
</organism>
<protein>
    <submittedName>
        <fullName evidence="1">Uncharacterized protein</fullName>
    </submittedName>
</protein>
<proteinExistence type="predicted"/>
<dbReference type="AlphaFoldDB" id="K1SG08"/>
<name>K1SG08_9ZZZZ</name>
<evidence type="ECO:0000313" key="1">
    <source>
        <dbReference type="EMBL" id="EKC56518.1"/>
    </source>
</evidence>
<dbReference type="EMBL" id="AJWY01010086">
    <property type="protein sequence ID" value="EKC56518.1"/>
    <property type="molecule type" value="Genomic_DNA"/>
</dbReference>
<comment type="caution">
    <text evidence="1">The sequence shown here is derived from an EMBL/GenBank/DDBJ whole genome shotgun (WGS) entry which is preliminary data.</text>
</comment>
<reference evidence="1" key="1">
    <citation type="journal article" date="2013" name="Environ. Microbiol.">
        <title>Microbiota from the distal guts of lean and obese adolescents exhibit partial functional redundancy besides clear differences in community structure.</title>
        <authorList>
            <person name="Ferrer M."/>
            <person name="Ruiz A."/>
            <person name="Lanza F."/>
            <person name="Haange S.B."/>
            <person name="Oberbach A."/>
            <person name="Till H."/>
            <person name="Bargiela R."/>
            <person name="Campoy C."/>
            <person name="Segura M.T."/>
            <person name="Richter M."/>
            <person name="von Bergen M."/>
            <person name="Seifert J."/>
            <person name="Suarez A."/>
        </authorList>
    </citation>
    <scope>NUCLEOTIDE SEQUENCE</scope>
</reference>